<dbReference type="AlphaFoldDB" id="A0A9P6T1A1"/>
<keyword evidence="4 5" id="KW-0472">Membrane</keyword>
<dbReference type="GO" id="GO:0005789">
    <property type="term" value="C:endoplasmic reticulum membrane"/>
    <property type="evidence" value="ECO:0007669"/>
    <property type="project" value="UniProtKB-SubCell"/>
</dbReference>
<dbReference type="Pfam" id="PF04140">
    <property type="entry name" value="ICMT"/>
    <property type="match status" value="1"/>
</dbReference>
<dbReference type="PANTHER" id="PTHR12714:SF9">
    <property type="entry name" value="PROTEIN-S-ISOPRENYLCYSTEINE O-METHYLTRANSFERASE"/>
    <property type="match status" value="1"/>
</dbReference>
<dbReference type="Gene3D" id="1.20.120.1630">
    <property type="match status" value="1"/>
</dbReference>
<comment type="catalytic activity">
    <reaction evidence="5">
        <text>[protein]-C-terminal S-[(2E,6E)-farnesyl]-L-cysteine + S-adenosyl-L-methionine = [protein]-C-terminal S-[(2E,6E)-farnesyl]-L-cysteine methyl ester + S-adenosyl-L-homocysteine</text>
        <dbReference type="Rhea" id="RHEA:21672"/>
        <dbReference type="Rhea" id="RHEA-COMP:12125"/>
        <dbReference type="Rhea" id="RHEA-COMP:12126"/>
        <dbReference type="ChEBI" id="CHEBI:57856"/>
        <dbReference type="ChEBI" id="CHEBI:59789"/>
        <dbReference type="ChEBI" id="CHEBI:90510"/>
        <dbReference type="ChEBI" id="CHEBI:90511"/>
        <dbReference type="EC" id="2.1.1.100"/>
    </reaction>
</comment>
<evidence type="ECO:0000256" key="1">
    <source>
        <dbReference type="ARBA" id="ARBA00004141"/>
    </source>
</evidence>
<protein>
    <recommendedName>
        <fullName evidence="5">Protein-S-isoprenylcysteine O-methyltransferase</fullName>
        <ecNumber evidence="5">2.1.1.100</ecNumber>
    </recommendedName>
</protein>
<evidence type="ECO:0000256" key="5">
    <source>
        <dbReference type="RuleBase" id="RU362022"/>
    </source>
</evidence>
<dbReference type="PANTHER" id="PTHR12714">
    <property type="entry name" value="PROTEIN-S ISOPRENYLCYSTEINE O-METHYLTRANSFERASE"/>
    <property type="match status" value="1"/>
</dbReference>
<keyword evidence="7" id="KW-1185">Reference proteome</keyword>
<dbReference type="EC" id="2.1.1.100" evidence="5"/>
<dbReference type="InterPro" id="IPR007269">
    <property type="entry name" value="ICMT_MeTrfase"/>
</dbReference>
<keyword evidence="5" id="KW-0949">S-adenosyl-L-methionine</keyword>
<evidence type="ECO:0000256" key="3">
    <source>
        <dbReference type="ARBA" id="ARBA00022989"/>
    </source>
</evidence>
<keyword evidence="2 5" id="KW-0812">Transmembrane</keyword>
<evidence type="ECO:0000313" key="7">
    <source>
        <dbReference type="Proteomes" id="UP000703661"/>
    </source>
</evidence>
<keyword evidence="3 5" id="KW-1133">Transmembrane helix</keyword>
<name>A0A9P6T1A1_9FUNG</name>
<feature type="transmembrane region" description="Helical" evidence="5">
    <location>
        <begin position="255"/>
        <end position="279"/>
    </location>
</feature>
<evidence type="ECO:0000313" key="6">
    <source>
        <dbReference type="EMBL" id="KAG0017845.1"/>
    </source>
</evidence>
<sequence length="311" mass="35155">MDELALVLVDLEKDDARCDEESNLISKNVDLIAHVIDHPKNAPVNTNPIQISNSNRQALVIRVSIARTDNAKSQPRRYGLIQPMRASADSSKDTADIMYAKAACITAHTLAVIFSIRHPRSSSTKEKADKVKDEGLFSKVMIDFLPRFGQSAAAAVAGLYIFLMSRGIIPEQLKTWQIATTAVGMFGFFLRMWSFRTLDRFFTFSLTIRPNHRLVQDGPYRLLLHPSYTALMLVGTTYLFSLANEGFWTKIIKPYMLIPVPGSVLVAIGIMTAISLAMYRVRGEEKMLEQHFGSEWKQHASQRWRFIPYVI</sequence>
<feature type="transmembrane region" description="Helical" evidence="5">
    <location>
        <begin position="148"/>
        <end position="169"/>
    </location>
</feature>
<reference evidence="6" key="1">
    <citation type="journal article" date="2020" name="Fungal Divers.">
        <title>Resolving the Mortierellaceae phylogeny through synthesis of multi-gene phylogenetics and phylogenomics.</title>
        <authorList>
            <person name="Vandepol N."/>
            <person name="Liber J."/>
            <person name="Desiro A."/>
            <person name="Na H."/>
            <person name="Kennedy M."/>
            <person name="Barry K."/>
            <person name="Grigoriev I.V."/>
            <person name="Miller A.N."/>
            <person name="O'Donnell K."/>
            <person name="Stajich J.E."/>
            <person name="Bonito G."/>
        </authorList>
    </citation>
    <scope>NUCLEOTIDE SEQUENCE</scope>
    <source>
        <strain evidence="6">NRRL 2769</strain>
    </source>
</reference>
<keyword evidence="5" id="KW-0256">Endoplasmic reticulum</keyword>
<comment type="subcellular location">
    <subcellularLocation>
        <location evidence="5">Endoplasmic reticulum membrane</location>
        <topology evidence="5">Multi-pass membrane protein</topology>
    </subcellularLocation>
    <subcellularLocation>
        <location evidence="1">Membrane</location>
        <topology evidence="1">Multi-pass membrane protein</topology>
    </subcellularLocation>
</comment>
<keyword evidence="5" id="KW-0808">Transferase</keyword>
<feature type="transmembrane region" description="Helical" evidence="5">
    <location>
        <begin position="175"/>
        <end position="193"/>
    </location>
</feature>
<organism evidence="6 7">
    <name type="scientific">Entomortierella chlamydospora</name>
    <dbReference type="NCBI Taxonomy" id="101097"/>
    <lineage>
        <taxon>Eukaryota</taxon>
        <taxon>Fungi</taxon>
        <taxon>Fungi incertae sedis</taxon>
        <taxon>Mucoromycota</taxon>
        <taxon>Mortierellomycotina</taxon>
        <taxon>Mortierellomycetes</taxon>
        <taxon>Mortierellales</taxon>
        <taxon>Mortierellaceae</taxon>
        <taxon>Entomortierella</taxon>
    </lineage>
</organism>
<comment type="similarity">
    <text evidence="5">Belongs to the class VI-like SAM-binding methyltransferase superfamily. Isoprenylcysteine carboxyl methyltransferase family.</text>
</comment>
<dbReference type="GO" id="GO:0004671">
    <property type="term" value="F:protein C-terminal S-isoprenylcysteine carboxyl O-methyltransferase activity"/>
    <property type="evidence" value="ECO:0007669"/>
    <property type="project" value="UniProtKB-EC"/>
</dbReference>
<feature type="transmembrane region" description="Helical" evidence="5">
    <location>
        <begin position="222"/>
        <end position="243"/>
    </location>
</feature>
<keyword evidence="5" id="KW-0489">Methyltransferase</keyword>
<proteinExistence type="inferred from homology"/>
<accession>A0A9P6T1A1</accession>
<comment type="caution">
    <text evidence="6">The sequence shown here is derived from an EMBL/GenBank/DDBJ whole genome shotgun (WGS) entry which is preliminary data.</text>
</comment>
<dbReference type="GO" id="GO:0032259">
    <property type="term" value="P:methylation"/>
    <property type="evidence" value="ECO:0007669"/>
    <property type="project" value="UniProtKB-KW"/>
</dbReference>
<dbReference type="EMBL" id="JAAAID010000410">
    <property type="protein sequence ID" value="KAG0017845.1"/>
    <property type="molecule type" value="Genomic_DNA"/>
</dbReference>
<dbReference type="Proteomes" id="UP000703661">
    <property type="component" value="Unassembled WGS sequence"/>
</dbReference>
<evidence type="ECO:0000256" key="4">
    <source>
        <dbReference type="ARBA" id="ARBA00023136"/>
    </source>
</evidence>
<gene>
    <name evidence="6" type="ORF">BGZ80_007855</name>
</gene>
<evidence type="ECO:0000256" key="2">
    <source>
        <dbReference type="ARBA" id="ARBA00022692"/>
    </source>
</evidence>